<keyword evidence="4 11" id="KW-0227">DNA damage</keyword>
<evidence type="ECO:0000256" key="8">
    <source>
        <dbReference type="ARBA" id="ARBA00023204"/>
    </source>
</evidence>
<evidence type="ECO:0000256" key="5">
    <source>
        <dbReference type="ARBA" id="ARBA00022801"/>
    </source>
</evidence>
<dbReference type="Gene3D" id="3.40.50.300">
    <property type="entry name" value="P-loop containing nucleotide triphosphate hydrolases"/>
    <property type="match status" value="2"/>
</dbReference>
<proteinExistence type="inferred from homology"/>
<dbReference type="Pfam" id="PF00005">
    <property type="entry name" value="ABC_tran"/>
    <property type="match status" value="2"/>
</dbReference>
<dbReference type="Proteomes" id="UP000266258">
    <property type="component" value="Unassembled WGS sequence"/>
</dbReference>
<keyword evidence="5 11" id="KW-0378">Hydrolase</keyword>
<dbReference type="InterPro" id="IPR032524">
    <property type="entry name" value="ABC_tran_C"/>
</dbReference>
<dbReference type="RefSeq" id="WP_119496259.1">
    <property type="nucleotide sequence ID" value="NZ_NRJH01000003.1"/>
</dbReference>
<dbReference type="GO" id="GO:0005524">
    <property type="term" value="F:ATP binding"/>
    <property type="evidence" value="ECO:0007669"/>
    <property type="project" value="UniProtKB-UniRule"/>
</dbReference>
<dbReference type="GO" id="GO:0005737">
    <property type="term" value="C:cytoplasm"/>
    <property type="evidence" value="ECO:0007669"/>
    <property type="project" value="UniProtKB-SubCell"/>
</dbReference>
<gene>
    <name evidence="11" type="primary">uup</name>
    <name evidence="13" type="ORF">CJP74_00185</name>
</gene>
<feature type="binding site" evidence="11">
    <location>
        <begin position="36"/>
        <end position="43"/>
    </location>
    <ligand>
        <name>ATP</name>
        <dbReference type="ChEBI" id="CHEBI:30616"/>
        <label>1</label>
    </ligand>
</feature>
<dbReference type="PROSITE" id="PS00211">
    <property type="entry name" value="ABC_TRANSPORTER_1"/>
    <property type="match status" value="2"/>
</dbReference>
<dbReference type="GO" id="GO:0006281">
    <property type="term" value="P:DNA repair"/>
    <property type="evidence" value="ECO:0007669"/>
    <property type="project" value="UniProtKB-KW"/>
</dbReference>
<dbReference type="Pfam" id="PF12848">
    <property type="entry name" value="ABC_tran_Xtn"/>
    <property type="match status" value="1"/>
</dbReference>
<dbReference type="InterPro" id="IPR043686">
    <property type="entry name" value="Uup"/>
</dbReference>
<dbReference type="InterPro" id="IPR017871">
    <property type="entry name" value="ABC_transporter-like_CS"/>
</dbReference>
<dbReference type="InterPro" id="IPR037118">
    <property type="entry name" value="Val-tRNA_synth_C_sf"/>
</dbReference>
<evidence type="ECO:0000256" key="2">
    <source>
        <dbReference type="ARBA" id="ARBA00022737"/>
    </source>
</evidence>
<comment type="function">
    <text evidence="11">Probably plays a role in ribosome assembly or function. May be involved in resolution of branched DNA intermediates that result from template switching in postreplication gaps. Binds DNA and has ATPase activity.</text>
</comment>
<keyword evidence="6 11" id="KW-0067">ATP-binding</keyword>
<evidence type="ECO:0000256" key="4">
    <source>
        <dbReference type="ARBA" id="ARBA00022763"/>
    </source>
</evidence>
<dbReference type="InterPro" id="IPR032781">
    <property type="entry name" value="ABC_tran_Xtn"/>
</dbReference>
<protein>
    <recommendedName>
        <fullName evidence="11">ATP-binding protein Uup</fullName>
        <ecNumber evidence="11">3.6.1.-</ecNumber>
    </recommendedName>
</protein>
<evidence type="ECO:0000256" key="7">
    <source>
        <dbReference type="ARBA" id="ARBA00023125"/>
    </source>
</evidence>
<dbReference type="GO" id="GO:0003677">
    <property type="term" value="F:DNA binding"/>
    <property type="evidence" value="ECO:0007669"/>
    <property type="project" value="UniProtKB-UniRule"/>
</dbReference>
<evidence type="ECO:0000256" key="1">
    <source>
        <dbReference type="ARBA" id="ARBA00022490"/>
    </source>
</evidence>
<evidence type="ECO:0000256" key="10">
    <source>
        <dbReference type="ARBA" id="ARBA00061478"/>
    </source>
</evidence>
<dbReference type="PROSITE" id="PS50893">
    <property type="entry name" value="ABC_TRANSPORTER_2"/>
    <property type="match status" value="2"/>
</dbReference>
<feature type="domain" description="ABC transporter" evidence="12">
    <location>
        <begin position="319"/>
        <end position="536"/>
    </location>
</feature>
<dbReference type="HAMAP" id="MF_00848">
    <property type="entry name" value="Uup"/>
    <property type="match status" value="1"/>
</dbReference>
<dbReference type="EC" id="3.6.1.-" evidence="11"/>
<name>A0A3A1Y8P2_9GAMM</name>
<keyword evidence="1 11" id="KW-0963">Cytoplasm</keyword>
<dbReference type="InterPro" id="IPR003439">
    <property type="entry name" value="ABC_transporter-like_ATP-bd"/>
</dbReference>
<dbReference type="OrthoDB" id="9762051at2"/>
<comment type="caution">
    <text evidence="13">The sequence shown here is derived from an EMBL/GenBank/DDBJ whole genome shotgun (WGS) entry which is preliminary data.</text>
</comment>
<keyword evidence="14" id="KW-1185">Reference proteome</keyword>
<feature type="binding site" evidence="11">
    <location>
        <begin position="351"/>
        <end position="358"/>
    </location>
    <ligand>
        <name>ATP</name>
        <dbReference type="ChEBI" id="CHEBI:30616"/>
        <label>2</label>
    </ligand>
</feature>
<keyword evidence="2 11" id="KW-0677">Repeat</keyword>
<feature type="domain" description="ABC transporter" evidence="12">
    <location>
        <begin position="4"/>
        <end position="253"/>
    </location>
</feature>
<dbReference type="InterPro" id="IPR003593">
    <property type="entry name" value="AAA+_ATPase"/>
</dbReference>
<comment type="subcellular location">
    <subcellularLocation>
        <location evidence="11">Cytoplasm</location>
    </subcellularLocation>
    <text evidence="11">Associates with ribosomes.</text>
</comment>
<dbReference type="GO" id="GO:0016887">
    <property type="term" value="F:ATP hydrolysis activity"/>
    <property type="evidence" value="ECO:0007669"/>
    <property type="project" value="UniProtKB-UniRule"/>
</dbReference>
<dbReference type="SUPFAM" id="SSF52540">
    <property type="entry name" value="P-loop containing nucleoside triphosphate hydrolases"/>
    <property type="match status" value="2"/>
</dbReference>
<dbReference type="SMART" id="SM00382">
    <property type="entry name" value="AAA"/>
    <property type="match status" value="2"/>
</dbReference>
<keyword evidence="8 11" id="KW-0234">DNA repair</keyword>
<evidence type="ECO:0000256" key="9">
    <source>
        <dbReference type="ARBA" id="ARBA00049360"/>
    </source>
</evidence>
<keyword evidence="11" id="KW-0175">Coiled coil</keyword>
<dbReference type="GO" id="GO:0043022">
    <property type="term" value="F:ribosome binding"/>
    <property type="evidence" value="ECO:0007669"/>
    <property type="project" value="UniProtKB-UniRule"/>
</dbReference>
<comment type="catalytic activity">
    <reaction evidence="9 11">
        <text>ATP + H2O = ADP + phosphate + H(+)</text>
        <dbReference type="Rhea" id="RHEA:13065"/>
        <dbReference type="ChEBI" id="CHEBI:15377"/>
        <dbReference type="ChEBI" id="CHEBI:15378"/>
        <dbReference type="ChEBI" id="CHEBI:30616"/>
        <dbReference type="ChEBI" id="CHEBI:43474"/>
        <dbReference type="ChEBI" id="CHEBI:456216"/>
    </reaction>
</comment>
<comment type="similarity">
    <text evidence="10 11">Belongs to the ABC transporter superfamily. ABCF family. Uup subfamily.</text>
</comment>
<dbReference type="EMBL" id="NRJH01000003">
    <property type="protein sequence ID" value="RIY34035.1"/>
    <property type="molecule type" value="Genomic_DNA"/>
</dbReference>
<reference evidence="13 14" key="1">
    <citation type="submission" date="2017-08" db="EMBL/GenBank/DDBJ databases">
        <title>Reclassification of Bisgaard taxon 37 and 44.</title>
        <authorList>
            <person name="Christensen H."/>
        </authorList>
    </citation>
    <scope>NUCLEOTIDE SEQUENCE [LARGE SCALE GENOMIC DNA]</scope>
    <source>
        <strain evidence="13 14">B96_4</strain>
    </source>
</reference>
<feature type="coiled-coil region" evidence="11">
    <location>
        <begin position="576"/>
        <end position="630"/>
    </location>
</feature>
<keyword evidence="7 11" id="KW-0238">DNA-binding</keyword>
<evidence type="ECO:0000256" key="3">
    <source>
        <dbReference type="ARBA" id="ARBA00022741"/>
    </source>
</evidence>
<dbReference type="FunFam" id="3.40.50.300:FF:000309">
    <property type="entry name" value="ABC transporter ATP-binding protein"/>
    <property type="match status" value="1"/>
</dbReference>
<dbReference type="FunFam" id="3.40.50.300:FF:000011">
    <property type="entry name" value="Putative ABC transporter ATP-binding component"/>
    <property type="match status" value="1"/>
</dbReference>
<dbReference type="PANTHER" id="PTHR42855">
    <property type="entry name" value="ABC TRANSPORTER ATP-BINDING SUBUNIT"/>
    <property type="match status" value="1"/>
</dbReference>
<evidence type="ECO:0000256" key="6">
    <source>
        <dbReference type="ARBA" id="ARBA00022840"/>
    </source>
</evidence>
<evidence type="ECO:0000313" key="13">
    <source>
        <dbReference type="EMBL" id="RIY34035.1"/>
    </source>
</evidence>
<sequence>MSLIRLTDANLSFGNHVILDQINLSIEAHERVCIVGRNGSGKSTLLKVILGSEDLDSGSRILENQVQIAYLRQDPPERLDITTLEYVSQGAQRAYQVLSLHQQALEDFSHTSSPELAATISRLEEEITAHDYWSIGQRITATLEQLGIPADRKLQEFSGGWLRRIELAKAFVSNPNVLLLDEPTNHLDISSIQWLETTLQSFPGAIVFISHDRAFVDHMATRIVELDRGHIYDHPGSFNSYLEGRNKRLEDEKKQVALFEKNLAEEEKWIRKGIEARRTRNEGRVRALKAMRVEAQNMRKLSDFGSINVQATRSGKLVFEIENLGLELGGRTIFSGFTNRVSAKSRIAIVGDNGCGKSSLIKVMLHELPASQGSVHIGTNLQVAYFDQLRAELDLEKTAIDNVFDGKVEANVHGHMRHAIGYLADFMFTADKARSKVASLSGGERNRLLLAKILAKPSNLLVLDEPTNDLDIETLELLEDLVSEYQGTILIVSHDRQFIDNVAVETWFMQDGKIYPYVGGYSDNIALHEQLLAPQEPVKTQAPEVAPTPAPQRVQNRSERLSYKEKQDLRNIPIQLEETESKIAELTAKIESLSMDPNGYLELDKVTQELTAQEQLAEQLQERWLELEEKRERTGEVI</sequence>
<evidence type="ECO:0000313" key="14">
    <source>
        <dbReference type="Proteomes" id="UP000266258"/>
    </source>
</evidence>
<dbReference type="Pfam" id="PF16326">
    <property type="entry name" value="ABC_tran_CTD"/>
    <property type="match status" value="1"/>
</dbReference>
<dbReference type="InterPro" id="IPR051309">
    <property type="entry name" value="ABCF_ATPase"/>
</dbReference>
<evidence type="ECO:0000256" key="11">
    <source>
        <dbReference type="HAMAP-Rule" id="MF_00848"/>
    </source>
</evidence>
<organism evidence="13 14">
    <name type="scientific">Psittacicella melopsittaci</name>
    <dbReference type="NCBI Taxonomy" id="2028576"/>
    <lineage>
        <taxon>Bacteria</taxon>
        <taxon>Pseudomonadati</taxon>
        <taxon>Pseudomonadota</taxon>
        <taxon>Gammaproteobacteria</taxon>
        <taxon>Pasteurellales</taxon>
        <taxon>Psittacicellaceae</taxon>
        <taxon>Psittacicella</taxon>
    </lineage>
</organism>
<dbReference type="Gene3D" id="1.10.287.380">
    <property type="entry name" value="Valyl-tRNA synthetase, C-terminal domain"/>
    <property type="match status" value="1"/>
</dbReference>
<dbReference type="PANTHER" id="PTHR42855:SF1">
    <property type="entry name" value="ABC TRANSPORTER DOMAIN-CONTAINING PROTEIN"/>
    <property type="match status" value="1"/>
</dbReference>
<dbReference type="AlphaFoldDB" id="A0A3A1Y8P2"/>
<dbReference type="InterPro" id="IPR027417">
    <property type="entry name" value="P-loop_NTPase"/>
</dbReference>
<accession>A0A3A1Y8P2</accession>
<dbReference type="CDD" id="cd03221">
    <property type="entry name" value="ABCF_EF-3"/>
    <property type="match status" value="2"/>
</dbReference>
<keyword evidence="3 11" id="KW-0547">Nucleotide-binding</keyword>
<evidence type="ECO:0000259" key="12">
    <source>
        <dbReference type="PROSITE" id="PS50893"/>
    </source>
</evidence>